<proteinExistence type="predicted"/>
<dbReference type="Proteomes" id="UP001161580">
    <property type="component" value="Unassembled WGS sequence"/>
</dbReference>
<keyword evidence="1" id="KW-0449">Lipoprotein</keyword>
<name>A0AAE3QFX6_9HYPH</name>
<protein>
    <submittedName>
        <fullName evidence="1">LPS assembly lipoprotein LptE</fullName>
    </submittedName>
</protein>
<dbReference type="AlphaFoldDB" id="A0AAE3QFX6"/>
<accession>A0AAE3QFX6</accession>
<dbReference type="EMBL" id="JALDYZ010000007">
    <property type="protein sequence ID" value="MDI7923265.1"/>
    <property type="molecule type" value="Genomic_DNA"/>
</dbReference>
<dbReference type="GO" id="GO:0019867">
    <property type="term" value="C:outer membrane"/>
    <property type="evidence" value="ECO:0007669"/>
    <property type="project" value="InterPro"/>
</dbReference>
<organism evidence="1 2">
    <name type="scientific">Ferirhizobium litorale</name>
    <dbReference type="NCBI Taxonomy" id="2927786"/>
    <lineage>
        <taxon>Bacteria</taxon>
        <taxon>Pseudomonadati</taxon>
        <taxon>Pseudomonadota</taxon>
        <taxon>Alphaproteobacteria</taxon>
        <taxon>Hyphomicrobiales</taxon>
        <taxon>Rhizobiaceae</taxon>
        <taxon>Ferirhizobium</taxon>
    </lineage>
</organism>
<dbReference type="GO" id="GO:0043165">
    <property type="term" value="P:Gram-negative-bacterium-type cell outer membrane assembly"/>
    <property type="evidence" value="ECO:0007669"/>
    <property type="project" value="InterPro"/>
</dbReference>
<dbReference type="Gene3D" id="3.30.160.150">
    <property type="entry name" value="Lipoprotein like domain"/>
    <property type="match status" value="1"/>
</dbReference>
<keyword evidence="2" id="KW-1185">Reference proteome</keyword>
<dbReference type="Pfam" id="PF04390">
    <property type="entry name" value="LptE"/>
    <property type="match status" value="1"/>
</dbReference>
<evidence type="ECO:0000313" key="1">
    <source>
        <dbReference type="EMBL" id="MDI7923265.1"/>
    </source>
</evidence>
<dbReference type="InterPro" id="IPR007485">
    <property type="entry name" value="LPS_assembly_LptE"/>
</dbReference>
<comment type="caution">
    <text evidence="1">The sequence shown here is derived from an EMBL/GenBank/DDBJ whole genome shotgun (WGS) entry which is preliminary data.</text>
</comment>
<evidence type="ECO:0000313" key="2">
    <source>
        <dbReference type="Proteomes" id="UP001161580"/>
    </source>
</evidence>
<gene>
    <name evidence="1" type="primary">lptE</name>
    <name evidence="1" type="ORF">MRS75_14365</name>
</gene>
<sequence>MALIACGTLLAACQVHPLYSDTNEVQQSLGAIAYSDATTRVEQEVRNKLIFLTGGGAGEPAKADYEVDIKVTTKRIGVLLERASDTPMAGRVTVSADYTLRRASDGTVLKAGHRSAVALVDYPDQEFAKIRTIRDAENRAADELAELIRADLAMALGR</sequence>
<reference evidence="1" key="1">
    <citation type="submission" date="2022-03" db="EMBL/GenBank/DDBJ databases">
        <title>Fererhizobium litorale gen. nov., sp. nov., isolated from sandy sediments of the Sea of Japan seashore.</title>
        <authorList>
            <person name="Romanenko L."/>
            <person name="Kurilenko V."/>
            <person name="Otstavnykh N."/>
            <person name="Svetashev V."/>
            <person name="Tekutyeva L."/>
            <person name="Isaeva M."/>
            <person name="Mikhailov V."/>
        </authorList>
    </citation>
    <scope>NUCLEOTIDE SEQUENCE</scope>
    <source>
        <strain evidence="1">KMM 9576</strain>
    </source>
</reference>